<feature type="DNA-binding region" description="H-T-H motif" evidence="2">
    <location>
        <begin position="52"/>
        <end position="71"/>
    </location>
</feature>
<reference evidence="5" key="1">
    <citation type="submission" date="2019-06" db="EMBL/GenBank/DDBJ databases">
        <title>The complete genome of Emcibacter congregatus ZYLT.</title>
        <authorList>
            <person name="Zhao Z."/>
        </authorList>
    </citation>
    <scope>NUCLEOTIDE SEQUENCE [LARGE SCALE GENOMIC DNA]</scope>
    <source>
        <strain evidence="5">MCCC 1A06723</strain>
    </source>
</reference>
<evidence type="ECO:0000313" key="4">
    <source>
        <dbReference type="EMBL" id="TPD62032.1"/>
    </source>
</evidence>
<keyword evidence="5" id="KW-1185">Reference proteome</keyword>
<dbReference type="EMBL" id="VFIY01000005">
    <property type="protein sequence ID" value="TPD62032.1"/>
    <property type="molecule type" value="Genomic_DNA"/>
</dbReference>
<evidence type="ECO:0000259" key="3">
    <source>
        <dbReference type="PROSITE" id="PS50977"/>
    </source>
</evidence>
<gene>
    <name evidence="4" type="ORF">FIV46_07490</name>
</gene>
<dbReference type="SUPFAM" id="SSF46689">
    <property type="entry name" value="Homeodomain-like"/>
    <property type="match status" value="1"/>
</dbReference>
<dbReference type="OrthoDB" id="9808189at2"/>
<organism evidence="4 5">
    <name type="scientific">Emcibacter nanhaiensis</name>
    <dbReference type="NCBI Taxonomy" id="1505037"/>
    <lineage>
        <taxon>Bacteria</taxon>
        <taxon>Pseudomonadati</taxon>
        <taxon>Pseudomonadota</taxon>
        <taxon>Alphaproteobacteria</taxon>
        <taxon>Emcibacterales</taxon>
        <taxon>Emcibacteraceae</taxon>
        <taxon>Emcibacter</taxon>
    </lineage>
</organism>
<dbReference type="PANTHER" id="PTHR43479:SF11">
    <property type="entry name" value="ACREF_ENVCD OPERON REPRESSOR-RELATED"/>
    <property type="match status" value="1"/>
</dbReference>
<feature type="domain" description="HTH tetR-type" evidence="3">
    <location>
        <begin position="29"/>
        <end position="89"/>
    </location>
</feature>
<dbReference type="Gene3D" id="1.10.357.10">
    <property type="entry name" value="Tetracycline Repressor, domain 2"/>
    <property type="match status" value="1"/>
</dbReference>
<proteinExistence type="predicted"/>
<keyword evidence="1 2" id="KW-0238">DNA-binding</keyword>
<dbReference type="InterPro" id="IPR001647">
    <property type="entry name" value="HTH_TetR"/>
</dbReference>
<dbReference type="PROSITE" id="PS50977">
    <property type="entry name" value="HTH_TETR_2"/>
    <property type="match status" value="1"/>
</dbReference>
<dbReference type="GO" id="GO:0003677">
    <property type="term" value="F:DNA binding"/>
    <property type="evidence" value="ECO:0007669"/>
    <property type="project" value="UniProtKB-UniRule"/>
</dbReference>
<dbReference type="InterPro" id="IPR050624">
    <property type="entry name" value="HTH-type_Tx_Regulator"/>
</dbReference>
<protein>
    <submittedName>
        <fullName evidence="4">TetR/AcrR family transcriptional regulator</fullName>
    </submittedName>
</protein>
<evidence type="ECO:0000313" key="5">
    <source>
        <dbReference type="Proteomes" id="UP000319148"/>
    </source>
</evidence>
<accession>A0A501PPL0</accession>
<dbReference type="Gene3D" id="1.10.10.60">
    <property type="entry name" value="Homeodomain-like"/>
    <property type="match status" value="1"/>
</dbReference>
<dbReference type="Proteomes" id="UP000319148">
    <property type="component" value="Unassembled WGS sequence"/>
</dbReference>
<dbReference type="Pfam" id="PF00440">
    <property type="entry name" value="TetR_N"/>
    <property type="match status" value="1"/>
</dbReference>
<dbReference type="PANTHER" id="PTHR43479">
    <property type="entry name" value="ACREF/ENVCD OPERON REPRESSOR-RELATED"/>
    <property type="match status" value="1"/>
</dbReference>
<comment type="caution">
    <text evidence="4">The sequence shown here is derived from an EMBL/GenBank/DDBJ whole genome shotgun (WGS) entry which is preliminary data.</text>
</comment>
<name>A0A501PPL0_9PROT</name>
<evidence type="ECO:0000256" key="2">
    <source>
        <dbReference type="PROSITE-ProRule" id="PRU00335"/>
    </source>
</evidence>
<sequence>MEGYSFLEHSYIEWLTSRIDSGFFKKKGERSRERLKLAAARNLETKGYHEMRVADITHDAGVSDGAFYVYFQDKRDVTLAVMKEFVELLEKSSENSTEKASQATSAAPFEMVRRQNLRYISVGRANAGLMRCILQITDQEAEFDRLVQKMNHDYYLRITKSALKKNEGKGWTEDTVLFLAYSLGAMMDELFRRLVIQPDKYLCAIVAEIAPSDAALADLLSIIWIRVLYPSAVVPEGLSRSAKELMSAIRSSDNAA</sequence>
<dbReference type="AlphaFoldDB" id="A0A501PPL0"/>
<dbReference type="InterPro" id="IPR009057">
    <property type="entry name" value="Homeodomain-like_sf"/>
</dbReference>
<dbReference type="RefSeq" id="WP_139939996.1">
    <property type="nucleotide sequence ID" value="NZ_JBHSYP010000003.1"/>
</dbReference>
<evidence type="ECO:0000256" key="1">
    <source>
        <dbReference type="ARBA" id="ARBA00023125"/>
    </source>
</evidence>